<name>A0A399SKQ4_9BACT</name>
<protein>
    <submittedName>
        <fullName evidence="1">Uncharacterized protein</fullName>
    </submittedName>
</protein>
<evidence type="ECO:0000313" key="2">
    <source>
        <dbReference type="Proteomes" id="UP000266005"/>
    </source>
</evidence>
<keyword evidence="2" id="KW-1185">Reference proteome</keyword>
<dbReference type="EMBL" id="QWGE01000001">
    <property type="protein sequence ID" value="RIJ42345.1"/>
    <property type="molecule type" value="Genomic_DNA"/>
</dbReference>
<evidence type="ECO:0000313" key="1">
    <source>
        <dbReference type="EMBL" id="RIJ42345.1"/>
    </source>
</evidence>
<dbReference type="Proteomes" id="UP000266005">
    <property type="component" value="Unassembled WGS sequence"/>
</dbReference>
<comment type="caution">
    <text evidence="1">The sequence shown here is derived from an EMBL/GenBank/DDBJ whole genome shotgun (WGS) entry which is preliminary data.</text>
</comment>
<reference evidence="2" key="1">
    <citation type="submission" date="2018-08" db="EMBL/GenBank/DDBJ databases">
        <title>Mucilaginibacter sp. MYSH2.</title>
        <authorList>
            <person name="Seo T."/>
        </authorList>
    </citation>
    <scope>NUCLEOTIDE SEQUENCE [LARGE SCALE GENOMIC DNA]</scope>
    <source>
        <strain evidence="2">KIRAN</strain>
    </source>
</reference>
<proteinExistence type="predicted"/>
<sequence>MKIHKILLLSLGVCFLAACEKDEPMEELGKALDSYRPEVQMTPSNRAPELGDTITYTITTWQRNDNIAKVELLRKVYEDFGLYFELDKTVVETWNPDDPVMVVTDTVYNNTAWKTFPEEGRSLNNYYVTSRNAYVLEGEYIYTIPEGGKYSPEGEELLDQLPEEPYKILVNQLSYAITAAEYEMLFPDAGDENYTMSGGARTGVSSVGRVYLQNNLSKELLKEKGFKQLYKTGDAHTEITARVTTSKGAVSERSTDFESTY</sequence>
<accession>A0A399SKQ4</accession>
<dbReference type="AlphaFoldDB" id="A0A399SKQ4"/>
<dbReference type="OrthoDB" id="705523at2"/>
<organism evidence="1 2">
    <name type="scientific">Pontibacter oryzae</name>
    <dbReference type="NCBI Taxonomy" id="2304593"/>
    <lineage>
        <taxon>Bacteria</taxon>
        <taxon>Pseudomonadati</taxon>
        <taxon>Bacteroidota</taxon>
        <taxon>Cytophagia</taxon>
        <taxon>Cytophagales</taxon>
        <taxon>Hymenobacteraceae</taxon>
        <taxon>Pontibacter</taxon>
    </lineage>
</organism>
<dbReference type="RefSeq" id="WP_119430229.1">
    <property type="nucleotide sequence ID" value="NZ_QWGE01000001.1"/>
</dbReference>
<gene>
    <name evidence="1" type="ORF">D1627_00270</name>
</gene>
<dbReference type="PROSITE" id="PS51257">
    <property type="entry name" value="PROKAR_LIPOPROTEIN"/>
    <property type="match status" value="1"/>
</dbReference>